<dbReference type="EMBL" id="JABRWJ010000001">
    <property type="protein sequence ID" value="NRF65461.1"/>
    <property type="molecule type" value="Genomic_DNA"/>
</dbReference>
<dbReference type="InterPro" id="IPR029035">
    <property type="entry name" value="DHS-like_NAD/FAD-binding_dom"/>
</dbReference>
<evidence type="ECO:0000313" key="2">
    <source>
        <dbReference type="Proteomes" id="UP000737171"/>
    </source>
</evidence>
<proteinExistence type="predicted"/>
<organism evidence="1 2">
    <name type="scientific">Pseudaquabacterium terrae</name>
    <dbReference type="NCBI Taxonomy" id="2732868"/>
    <lineage>
        <taxon>Bacteria</taxon>
        <taxon>Pseudomonadati</taxon>
        <taxon>Pseudomonadota</taxon>
        <taxon>Betaproteobacteria</taxon>
        <taxon>Burkholderiales</taxon>
        <taxon>Sphaerotilaceae</taxon>
        <taxon>Pseudaquabacterium</taxon>
    </lineage>
</organism>
<sequence length="729" mass="80460">MKHQSPCPGTSLGIELSEDALAVDTWPALLERLRKSEPYAILCGSGISFRSGLPTGHSFNETFLQDLVLPQYRSRVSEHLKPDASVSLRFEGILDVWSRFDPALRVLDTYRLGTPTSEHRALARLAESHAIVTTNFDGLIERSWACPRDLPVACTDEQFLPEPGDGGLYKIHGTVQRVVNGCPQDVASLDGSFCIATLGTISSNMESIPRRNFLHCLRRSRPLVVVGYSGMDDFDVCRWLFDTDSPKALVWIAYDENAESTTVLSGREAIDLKVAPRPIMRRKADRNVVNTSTIVRTRSPAKLLADLSGEPYDDKSWGSKKLEWGATCLWQRSLATALLLLQLSLFHEAENLLRGLLQNVEGPLRGHDDDLALSPAQQTCAQVYLAQALMPTGERRKRREALEIAEAAADSGLLEPALLLRARFLATQARFHTSHMSASALGDSLANLYVQAKACDAPALAAELAADIAVFGRQQARTHRAMYSAFEAALDGGSLSAKGTRLHEDARRKWSACGSPEELSLAISDMEEVVTFRRDLGQLDGLCASLNVCGGMRQRLAEWTSPMEPDYGAAIQYHNESLRLAANAHLFWHQSQALIDLGYIHAKSADAARLKATIEELNVLCEILDESDRHHMEFLAAYARVIAKDLTAAKRRFEKLIDLPESAKLGARMRDAARFNAAVCRAALTAGLPGPPELPPSHRCVRFWEDRFVRHTLYVPIVSTLIDPLPPSN</sequence>
<dbReference type="Pfam" id="PF13289">
    <property type="entry name" value="SIR2_2"/>
    <property type="match status" value="1"/>
</dbReference>
<dbReference type="SUPFAM" id="SSF52467">
    <property type="entry name" value="DHS-like NAD/FAD-binding domain"/>
    <property type="match status" value="1"/>
</dbReference>
<name>A0ABX2EA91_9BURK</name>
<protein>
    <submittedName>
        <fullName evidence="1">SIR2 family protein</fullName>
    </submittedName>
</protein>
<gene>
    <name evidence="1" type="ORF">HLB44_00540</name>
</gene>
<keyword evidence="2" id="KW-1185">Reference proteome</keyword>
<accession>A0ABX2EA91</accession>
<evidence type="ECO:0000313" key="1">
    <source>
        <dbReference type="EMBL" id="NRF65461.1"/>
    </source>
</evidence>
<dbReference type="Gene3D" id="3.40.50.1220">
    <property type="entry name" value="TPP-binding domain"/>
    <property type="match status" value="1"/>
</dbReference>
<reference evidence="1 2" key="1">
    <citation type="submission" date="2020-05" db="EMBL/GenBank/DDBJ databases">
        <title>Aquincola sp. isolate from soil.</title>
        <authorList>
            <person name="Han J."/>
            <person name="Kim D.-U."/>
        </authorList>
    </citation>
    <scope>NUCLEOTIDE SEQUENCE [LARGE SCALE GENOMIC DNA]</scope>
    <source>
        <strain evidence="1 2">S2</strain>
    </source>
</reference>
<dbReference type="Proteomes" id="UP000737171">
    <property type="component" value="Unassembled WGS sequence"/>
</dbReference>
<dbReference type="RefSeq" id="WP_173119529.1">
    <property type="nucleotide sequence ID" value="NZ_JABRWJ010000001.1"/>
</dbReference>
<comment type="caution">
    <text evidence="1">The sequence shown here is derived from an EMBL/GenBank/DDBJ whole genome shotgun (WGS) entry which is preliminary data.</text>
</comment>